<proteinExistence type="predicted"/>
<comment type="caution">
    <text evidence="2">The sequence shown here is derived from an EMBL/GenBank/DDBJ whole genome shotgun (WGS) entry which is preliminary data.</text>
</comment>
<protein>
    <submittedName>
        <fullName evidence="2">Uncharacterized protein</fullName>
    </submittedName>
</protein>
<feature type="transmembrane region" description="Helical" evidence="1">
    <location>
        <begin position="44"/>
        <end position="62"/>
    </location>
</feature>
<keyword evidence="1" id="KW-0472">Membrane</keyword>
<dbReference type="STRING" id="584787.GCA_001247655_01684"/>
<dbReference type="EMBL" id="RJUL01000001">
    <property type="protein sequence ID" value="ROQ30407.1"/>
    <property type="molecule type" value="Genomic_DNA"/>
</dbReference>
<sequence>MLGIGTLLATWLGWHYRRYFWAVISAVLIVTVLSALVFDDSAQWVMALTGAMTGLVLWPLLLPRRAR</sequence>
<dbReference type="Proteomes" id="UP000268033">
    <property type="component" value="Unassembled WGS sequence"/>
</dbReference>
<dbReference type="AlphaFoldDB" id="A0A3N1PUG4"/>
<name>A0A3N1PUG4_9GAMM</name>
<accession>A0A3N1PUG4</accession>
<gene>
    <name evidence="2" type="ORF">EDC28_10193</name>
</gene>
<keyword evidence="1" id="KW-0812">Transmembrane</keyword>
<keyword evidence="1" id="KW-1133">Transmembrane helix</keyword>
<evidence type="ECO:0000313" key="3">
    <source>
        <dbReference type="Proteomes" id="UP000268033"/>
    </source>
</evidence>
<organism evidence="2 3">
    <name type="scientific">Gallaecimonas pentaromativorans</name>
    <dbReference type="NCBI Taxonomy" id="584787"/>
    <lineage>
        <taxon>Bacteria</taxon>
        <taxon>Pseudomonadati</taxon>
        <taxon>Pseudomonadota</taxon>
        <taxon>Gammaproteobacteria</taxon>
        <taxon>Enterobacterales</taxon>
        <taxon>Gallaecimonadaceae</taxon>
        <taxon>Gallaecimonas</taxon>
    </lineage>
</organism>
<evidence type="ECO:0000313" key="2">
    <source>
        <dbReference type="EMBL" id="ROQ30407.1"/>
    </source>
</evidence>
<reference evidence="2 3" key="1">
    <citation type="submission" date="2018-11" db="EMBL/GenBank/DDBJ databases">
        <title>Genomic Encyclopedia of Type Strains, Phase IV (KMG-IV): sequencing the most valuable type-strain genomes for metagenomic binning, comparative biology and taxonomic classification.</title>
        <authorList>
            <person name="Goeker M."/>
        </authorList>
    </citation>
    <scope>NUCLEOTIDE SEQUENCE [LARGE SCALE GENOMIC DNA]</scope>
    <source>
        <strain evidence="2 3">DSM 21945</strain>
    </source>
</reference>
<feature type="transmembrane region" description="Helical" evidence="1">
    <location>
        <begin position="19"/>
        <end position="38"/>
    </location>
</feature>
<evidence type="ECO:0000256" key="1">
    <source>
        <dbReference type="SAM" id="Phobius"/>
    </source>
</evidence>
<dbReference type="OrthoDB" id="7068530at2"/>
<dbReference type="RefSeq" id="WP_050657698.1">
    <property type="nucleotide sequence ID" value="NZ_JBLXEP010000001.1"/>
</dbReference>
<keyword evidence="3" id="KW-1185">Reference proteome</keyword>